<reference evidence="2" key="1">
    <citation type="submission" date="2016-07" db="EMBL/GenBank/DDBJ databases">
        <authorList>
            <person name="Bretaudeau A."/>
        </authorList>
    </citation>
    <scope>NUCLEOTIDE SEQUENCE</scope>
    <source>
        <strain evidence="2">Rice</strain>
        <tissue evidence="2">Whole body</tissue>
    </source>
</reference>
<evidence type="ECO:0000313" key="2">
    <source>
        <dbReference type="EMBL" id="SOQ35089.1"/>
    </source>
</evidence>
<sequence length="163" mass="18796">MLFSMSMLFSWSIDSEMPTTVHFSVLMCEAELLEHRRKVASLSVFYRIHFGEYAGELHNFIPPSPFHLRTTRQSARRHRFMVDIPLARSASLQASLCELLGSRTPCRSLCFLMGITWVSSKPEPHHHLPSGEIAAKRRPIKSKKKEKITTSEHGNRKFFRRGV</sequence>
<accession>A0A2H1V2Q7</accession>
<evidence type="ECO:0000256" key="1">
    <source>
        <dbReference type="SAM" id="MobiDB-lite"/>
    </source>
</evidence>
<gene>
    <name evidence="2" type="ORF">SFRICE_038250</name>
</gene>
<proteinExistence type="predicted"/>
<feature type="region of interest" description="Disordered" evidence="1">
    <location>
        <begin position="138"/>
        <end position="163"/>
    </location>
</feature>
<organism evidence="2">
    <name type="scientific">Spodoptera frugiperda</name>
    <name type="common">Fall armyworm</name>
    <dbReference type="NCBI Taxonomy" id="7108"/>
    <lineage>
        <taxon>Eukaryota</taxon>
        <taxon>Metazoa</taxon>
        <taxon>Ecdysozoa</taxon>
        <taxon>Arthropoda</taxon>
        <taxon>Hexapoda</taxon>
        <taxon>Insecta</taxon>
        <taxon>Pterygota</taxon>
        <taxon>Neoptera</taxon>
        <taxon>Endopterygota</taxon>
        <taxon>Lepidoptera</taxon>
        <taxon>Glossata</taxon>
        <taxon>Ditrysia</taxon>
        <taxon>Noctuoidea</taxon>
        <taxon>Noctuidae</taxon>
        <taxon>Amphipyrinae</taxon>
        <taxon>Spodoptera</taxon>
    </lineage>
</organism>
<dbReference type="AlphaFoldDB" id="A0A2H1V2Q7"/>
<protein>
    <submittedName>
        <fullName evidence="2">SFRICE_038250</fullName>
    </submittedName>
</protein>
<name>A0A2H1V2Q7_SPOFR</name>
<dbReference type="EMBL" id="ODYU01000389">
    <property type="protein sequence ID" value="SOQ35089.1"/>
    <property type="molecule type" value="Genomic_DNA"/>
</dbReference>